<dbReference type="InterPro" id="IPR000056">
    <property type="entry name" value="Ribul_P_3_epim-like"/>
</dbReference>
<dbReference type="AlphaFoldDB" id="A0A0G0TMC7"/>
<dbReference type="STRING" id="1618408.UU23_C0003G0016"/>
<dbReference type="GO" id="GO:0005975">
    <property type="term" value="P:carbohydrate metabolic process"/>
    <property type="evidence" value="ECO:0007669"/>
    <property type="project" value="InterPro"/>
</dbReference>
<organism evidence="3 4">
    <name type="scientific">Candidatus Curtissbacteria bacterium GW2011_GWA1_40_9</name>
    <dbReference type="NCBI Taxonomy" id="1618408"/>
    <lineage>
        <taxon>Bacteria</taxon>
        <taxon>Candidatus Curtissiibacteriota</taxon>
    </lineage>
</organism>
<keyword evidence="2" id="KW-0413">Isomerase</keyword>
<evidence type="ECO:0000256" key="2">
    <source>
        <dbReference type="ARBA" id="ARBA00023235"/>
    </source>
</evidence>
<dbReference type="Proteomes" id="UP000034292">
    <property type="component" value="Unassembled WGS sequence"/>
</dbReference>
<gene>
    <name evidence="3" type="ORF">UU23_C0003G0016</name>
</gene>
<dbReference type="EMBL" id="LBZV01000003">
    <property type="protein sequence ID" value="KKR78118.1"/>
    <property type="molecule type" value="Genomic_DNA"/>
</dbReference>
<name>A0A0G0TMC7_9BACT</name>
<dbReference type="SUPFAM" id="SSF51366">
    <property type="entry name" value="Ribulose-phoshate binding barrel"/>
    <property type="match status" value="1"/>
</dbReference>
<evidence type="ECO:0000256" key="1">
    <source>
        <dbReference type="ARBA" id="ARBA00022723"/>
    </source>
</evidence>
<dbReference type="PANTHER" id="PTHR11749">
    <property type="entry name" value="RIBULOSE-5-PHOSPHATE-3-EPIMERASE"/>
    <property type="match status" value="1"/>
</dbReference>
<reference evidence="3 4" key="1">
    <citation type="journal article" date="2015" name="Nature">
        <title>rRNA introns, odd ribosomes, and small enigmatic genomes across a large radiation of phyla.</title>
        <authorList>
            <person name="Brown C.T."/>
            <person name="Hug L.A."/>
            <person name="Thomas B.C."/>
            <person name="Sharon I."/>
            <person name="Castelle C.J."/>
            <person name="Singh A."/>
            <person name="Wilkins M.J."/>
            <person name="Williams K.H."/>
            <person name="Banfield J.F."/>
        </authorList>
    </citation>
    <scope>NUCLEOTIDE SEQUENCE [LARGE SCALE GENOMIC DNA]</scope>
</reference>
<dbReference type="InterPro" id="IPR011060">
    <property type="entry name" value="RibuloseP-bd_barrel"/>
</dbReference>
<sequence>MAQIIPGILTNDEKDYVRRLRIAEAVAPLIQVDVLDGKFAPNTTIGPETIKRHPSSSMLEVQLIVKKPKVYIDQLIDLDFVSRIIFPYESDEDVKENIHLIRANKKQAGLSINPETAVLSVFPLMSDIDLLCIFAASPGFSGKRLESSVYGRIKETKQIKPGLPVEIDIGVNLETAPKLARVGADFLIATSALRNAPDFSLAYAQLAKAANVC</sequence>
<accession>A0A0G0TMC7</accession>
<comment type="caution">
    <text evidence="3">The sequence shown here is derived from an EMBL/GenBank/DDBJ whole genome shotgun (WGS) entry which is preliminary data.</text>
</comment>
<protein>
    <submittedName>
        <fullName evidence="3">Ribulose-phosphate 3-epimerase</fullName>
    </submittedName>
</protein>
<dbReference type="GO" id="GO:0016857">
    <property type="term" value="F:racemase and epimerase activity, acting on carbohydrates and derivatives"/>
    <property type="evidence" value="ECO:0007669"/>
    <property type="project" value="InterPro"/>
</dbReference>
<proteinExistence type="predicted"/>
<dbReference type="Gene3D" id="3.20.20.70">
    <property type="entry name" value="Aldolase class I"/>
    <property type="match status" value="1"/>
</dbReference>
<dbReference type="GO" id="GO:0046872">
    <property type="term" value="F:metal ion binding"/>
    <property type="evidence" value="ECO:0007669"/>
    <property type="project" value="UniProtKB-KW"/>
</dbReference>
<dbReference type="InterPro" id="IPR013785">
    <property type="entry name" value="Aldolase_TIM"/>
</dbReference>
<dbReference type="Pfam" id="PF00834">
    <property type="entry name" value="Ribul_P_3_epim"/>
    <property type="match status" value="1"/>
</dbReference>
<evidence type="ECO:0000313" key="3">
    <source>
        <dbReference type="EMBL" id="KKR78118.1"/>
    </source>
</evidence>
<evidence type="ECO:0000313" key="4">
    <source>
        <dbReference type="Proteomes" id="UP000034292"/>
    </source>
</evidence>
<keyword evidence="1" id="KW-0479">Metal-binding</keyword>